<dbReference type="AlphaFoldDB" id="A0A699IKK9"/>
<organism evidence="2">
    <name type="scientific">Tanacetum cinerariifolium</name>
    <name type="common">Dalmatian daisy</name>
    <name type="synonym">Chrysanthemum cinerariifolium</name>
    <dbReference type="NCBI Taxonomy" id="118510"/>
    <lineage>
        <taxon>Eukaryota</taxon>
        <taxon>Viridiplantae</taxon>
        <taxon>Streptophyta</taxon>
        <taxon>Embryophyta</taxon>
        <taxon>Tracheophyta</taxon>
        <taxon>Spermatophyta</taxon>
        <taxon>Magnoliopsida</taxon>
        <taxon>eudicotyledons</taxon>
        <taxon>Gunneridae</taxon>
        <taxon>Pentapetalae</taxon>
        <taxon>asterids</taxon>
        <taxon>campanulids</taxon>
        <taxon>Asterales</taxon>
        <taxon>Asteraceae</taxon>
        <taxon>Asteroideae</taxon>
        <taxon>Anthemideae</taxon>
        <taxon>Anthemidinae</taxon>
        <taxon>Tanacetum</taxon>
    </lineage>
</organism>
<gene>
    <name evidence="2" type="ORF">Tci_542382</name>
</gene>
<proteinExistence type="predicted"/>
<reference evidence="2" key="1">
    <citation type="journal article" date="2019" name="Sci. Rep.">
        <title>Draft genome of Tanacetum cinerariifolium, the natural source of mosquito coil.</title>
        <authorList>
            <person name="Yamashiro T."/>
            <person name="Shiraishi A."/>
            <person name="Satake H."/>
            <person name="Nakayama K."/>
        </authorList>
    </citation>
    <scope>NUCLEOTIDE SEQUENCE</scope>
</reference>
<dbReference type="EMBL" id="BKCJ010312393">
    <property type="protein sequence ID" value="GEZ70409.1"/>
    <property type="molecule type" value="Genomic_DNA"/>
</dbReference>
<keyword evidence="1" id="KW-0175">Coiled coil</keyword>
<name>A0A699IKK9_TANCI</name>
<evidence type="ECO:0000313" key="2">
    <source>
        <dbReference type="EMBL" id="GEZ70409.1"/>
    </source>
</evidence>
<keyword evidence="2" id="KW-0418">Kinase</keyword>
<keyword evidence="2" id="KW-0808">Transferase</keyword>
<evidence type="ECO:0000256" key="1">
    <source>
        <dbReference type="SAM" id="Coils"/>
    </source>
</evidence>
<comment type="caution">
    <text evidence="2">The sequence shown here is derived from an EMBL/GenBank/DDBJ whole genome shotgun (WGS) entry which is preliminary data.</text>
</comment>
<protein>
    <submittedName>
        <fullName evidence="2">Xylulose kinase-1</fullName>
    </submittedName>
</protein>
<sequence length="428" mass="49084">MCYIIPKSCSVGTRKNYSSIGDSQALEEGQEVRNKEEIKVFRFKEVKKAGVDDVQRLHENALSYHPQQDVKDTVQNDSQVAMKMKHYLSHTDYLIWKVIQNGNGHVSVTTDTNDMIKVLPLKTAEEVVARERERKARTTLLMALLEDHLAKFHKMADAKEIFEDLYNNLRVFERDVKGTTASSSSNTHNVAFVSADNTSSTNDLSTAYSVSSPSVLKSQKEGSSSYTDEVIHSFFTNQLSDDLEQINDDDLEKMDLKCRRRDVGYNGNKVRDNGRRHAYQDDLKAIVTINGENIDWSGHAEEDTRNYAMMAYSFSTLSYDNEVKSCFKTCEESYTRLKKLYDEQKDKLGDASLEIIAYTLALKKVKAQLLCHQQNQLAYEQNIRFMKIDLDDKTDVLAYHKKLLAEALKEKEDLKTKLENWQNSLEKT</sequence>
<dbReference type="GO" id="GO:0016301">
    <property type="term" value="F:kinase activity"/>
    <property type="evidence" value="ECO:0007669"/>
    <property type="project" value="UniProtKB-KW"/>
</dbReference>
<accession>A0A699IKK9</accession>
<feature type="coiled-coil region" evidence="1">
    <location>
        <begin position="397"/>
        <end position="424"/>
    </location>
</feature>